<protein>
    <submittedName>
        <fullName evidence="1">Uncharacterized protein</fullName>
    </submittedName>
</protein>
<dbReference type="EMBL" id="BPLR01020324">
    <property type="protein sequence ID" value="GIX77351.1"/>
    <property type="molecule type" value="Genomic_DNA"/>
</dbReference>
<evidence type="ECO:0000313" key="2">
    <source>
        <dbReference type="Proteomes" id="UP001054945"/>
    </source>
</evidence>
<dbReference type="AlphaFoldDB" id="A0AAV4N120"/>
<organism evidence="1 2">
    <name type="scientific">Caerostris extrusa</name>
    <name type="common">Bark spider</name>
    <name type="synonym">Caerostris bankana</name>
    <dbReference type="NCBI Taxonomy" id="172846"/>
    <lineage>
        <taxon>Eukaryota</taxon>
        <taxon>Metazoa</taxon>
        <taxon>Ecdysozoa</taxon>
        <taxon>Arthropoda</taxon>
        <taxon>Chelicerata</taxon>
        <taxon>Arachnida</taxon>
        <taxon>Araneae</taxon>
        <taxon>Araneomorphae</taxon>
        <taxon>Entelegynae</taxon>
        <taxon>Araneoidea</taxon>
        <taxon>Araneidae</taxon>
        <taxon>Caerostris</taxon>
    </lineage>
</organism>
<evidence type="ECO:0000313" key="1">
    <source>
        <dbReference type="EMBL" id="GIX77351.1"/>
    </source>
</evidence>
<proteinExistence type="predicted"/>
<reference evidence="1 2" key="1">
    <citation type="submission" date="2021-06" db="EMBL/GenBank/DDBJ databases">
        <title>Caerostris extrusa draft genome.</title>
        <authorList>
            <person name="Kono N."/>
            <person name="Arakawa K."/>
        </authorList>
    </citation>
    <scope>NUCLEOTIDE SEQUENCE [LARGE SCALE GENOMIC DNA]</scope>
</reference>
<keyword evidence="2" id="KW-1185">Reference proteome</keyword>
<dbReference type="Proteomes" id="UP001054945">
    <property type="component" value="Unassembled WGS sequence"/>
</dbReference>
<sequence>MRHYEDNYHRISASITRCKCKVNAYSNTIQKKMQPDTNPIIHTQTVFNNYPYLRRRLSLSESICEFAKTPVHLTSLYKTPDFNLWPSIIQSPNGSTPSEELIAH</sequence>
<accession>A0AAV4N120</accession>
<name>A0AAV4N120_CAEEX</name>
<comment type="caution">
    <text evidence="1">The sequence shown here is derived from an EMBL/GenBank/DDBJ whole genome shotgun (WGS) entry which is preliminary data.</text>
</comment>
<gene>
    <name evidence="1" type="ORF">CEXT_702411</name>
</gene>